<dbReference type="Pfam" id="PF00563">
    <property type="entry name" value="EAL"/>
    <property type="match status" value="1"/>
</dbReference>
<feature type="domain" description="EAL" evidence="9">
    <location>
        <begin position="687"/>
        <end position="941"/>
    </location>
</feature>
<dbReference type="Pfam" id="PF13426">
    <property type="entry name" value="PAS_9"/>
    <property type="match status" value="1"/>
</dbReference>
<accession>A0ABM5V663</accession>
<dbReference type="CDD" id="cd00130">
    <property type="entry name" value="PAS"/>
    <property type="match status" value="1"/>
</dbReference>
<dbReference type="Gene3D" id="3.30.450.20">
    <property type="entry name" value="PAS domain"/>
    <property type="match status" value="1"/>
</dbReference>
<feature type="domain" description="PAC" evidence="7">
    <location>
        <begin position="459"/>
        <end position="513"/>
    </location>
</feature>
<dbReference type="PROSITE" id="PS50112">
    <property type="entry name" value="PAS"/>
    <property type="match status" value="1"/>
</dbReference>
<evidence type="ECO:0000259" key="8">
    <source>
        <dbReference type="PROSITE" id="PS50839"/>
    </source>
</evidence>
<protein>
    <recommendedName>
        <fullName evidence="13">PAS domain S-box-containing protein/diguanylate cyclase (GGDEF)-like protein</fullName>
    </recommendedName>
</protein>
<dbReference type="InterPro" id="IPR043128">
    <property type="entry name" value="Rev_trsase/Diguanyl_cyclase"/>
</dbReference>
<dbReference type="PANTHER" id="PTHR44757:SF2">
    <property type="entry name" value="BIOFILM ARCHITECTURE MAINTENANCE PROTEIN MBAA"/>
    <property type="match status" value="1"/>
</dbReference>
<dbReference type="SUPFAM" id="SSF55785">
    <property type="entry name" value="PYP-like sensor domain (PAS domain)"/>
    <property type="match status" value="1"/>
</dbReference>
<evidence type="ECO:0000256" key="5">
    <source>
        <dbReference type="SAM" id="Phobius"/>
    </source>
</evidence>
<reference evidence="12" key="1">
    <citation type="journal article" date="2015" name="Genome Announc.">
        <title>Complete Genome Sequence of Herbaspirillum hiltneri N3 (DSM 17495), Isolated from Surface-Sterilized Wheat Roots.</title>
        <authorList>
            <person name="Guizelini D."/>
            <person name="Saizaki P.M."/>
            <person name="Coimbra N.A."/>
            <person name="Weiss V.A."/>
            <person name="Faoro H."/>
            <person name="Sfeir M.Z."/>
            <person name="Baura V.A."/>
            <person name="Monteiro R.A."/>
            <person name="Chubatsu L.S."/>
            <person name="Souza E.M."/>
            <person name="Cruz L.M."/>
            <person name="Pedrosa F.O."/>
            <person name="Raittz R.T."/>
            <person name="Marchaukoski J.N."/>
            <person name="Steffens M.B."/>
        </authorList>
    </citation>
    <scope>NUCLEOTIDE SEQUENCE [LARGE SCALE GENOMIC DNA]</scope>
    <source>
        <strain evidence="12">N3</strain>
    </source>
</reference>
<keyword evidence="2 5" id="KW-0812">Transmembrane</keyword>
<dbReference type="InterPro" id="IPR001633">
    <property type="entry name" value="EAL_dom"/>
</dbReference>
<dbReference type="PROSITE" id="PS50883">
    <property type="entry name" value="EAL"/>
    <property type="match status" value="1"/>
</dbReference>
<dbReference type="InterPro" id="IPR029787">
    <property type="entry name" value="Nucleotide_cyclase"/>
</dbReference>
<gene>
    <name evidence="11" type="ORF">F506_22080</name>
</gene>
<dbReference type="Gene3D" id="3.30.70.270">
    <property type="match status" value="1"/>
</dbReference>
<dbReference type="InterPro" id="IPR035965">
    <property type="entry name" value="PAS-like_dom_sf"/>
</dbReference>
<dbReference type="Gene3D" id="3.20.20.450">
    <property type="entry name" value="EAL domain"/>
    <property type="match status" value="1"/>
</dbReference>
<dbReference type="Gene3D" id="3.30.450.350">
    <property type="entry name" value="CHASE domain"/>
    <property type="match status" value="1"/>
</dbReference>
<evidence type="ECO:0008006" key="13">
    <source>
        <dbReference type="Google" id="ProtNLM"/>
    </source>
</evidence>
<evidence type="ECO:0000256" key="4">
    <source>
        <dbReference type="ARBA" id="ARBA00023136"/>
    </source>
</evidence>
<evidence type="ECO:0000313" key="12">
    <source>
        <dbReference type="Proteomes" id="UP000063429"/>
    </source>
</evidence>
<evidence type="ECO:0000256" key="3">
    <source>
        <dbReference type="ARBA" id="ARBA00022989"/>
    </source>
</evidence>
<comment type="subcellular location">
    <subcellularLocation>
        <location evidence="1">Membrane</location>
    </subcellularLocation>
</comment>
<dbReference type="RefSeq" id="WP_053200958.1">
    <property type="nucleotide sequence ID" value="NZ_CP011409.1"/>
</dbReference>
<keyword evidence="12" id="KW-1185">Reference proteome</keyword>
<dbReference type="CDD" id="cd01948">
    <property type="entry name" value="EAL"/>
    <property type="match status" value="1"/>
</dbReference>
<dbReference type="PANTHER" id="PTHR44757">
    <property type="entry name" value="DIGUANYLATE CYCLASE DGCP"/>
    <property type="match status" value="1"/>
</dbReference>
<keyword evidence="3 5" id="KW-1133">Transmembrane helix</keyword>
<evidence type="ECO:0000256" key="1">
    <source>
        <dbReference type="ARBA" id="ARBA00004370"/>
    </source>
</evidence>
<organism evidence="11 12">
    <name type="scientific">Herbaspirillum hiltneri N3</name>
    <dbReference type="NCBI Taxonomy" id="1262470"/>
    <lineage>
        <taxon>Bacteria</taxon>
        <taxon>Pseudomonadati</taxon>
        <taxon>Pseudomonadota</taxon>
        <taxon>Betaproteobacteria</taxon>
        <taxon>Burkholderiales</taxon>
        <taxon>Oxalobacteraceae</taxon>
        <taxon>Herbaspirillum</taxon>
    </lineage>
</organism>
<dbReference type="NCBIfam" id="TIGR00229">
    <property type="entry name" value="sensory_box"/>
    <property type="match status" value="1"/>
</dbReference>
<dbReference type="InterPro" id="IPR042240">
    <property type="entry name" value="CHASE_sf"/>
</dbReference>
<evidence type="ECO:0000313" key="11">
    <source>
        <dbReference type="EMBL" id="AKZ64988.1"/>
    </source>
</evidence>
<dbReference type="InterPro" id="IPR052155">
    <property type="entry name" value="Biofilm_reg_signaling"/>
</dbReference>
<dbReference type="InterPro" id="IPR000014">
    <property type="entry name" value="PAS"/>
</dbReference>
<dbReference type="SMART" id="SM00086">
    <property type="entry name" value="PAC"/>
    <property type="match status" value="1"/>
</dbReference>
<dbReference type="PROSITE" id="PS50887">
    <property type="entry name" value="GGDEF"/>
    <property type="match status" value="1"/>
</dbReference>
<feature type="domain" description="GGDEF" evidence="10">
    <location>
        <begin position="545"/>
        <end position="678"/>
    </location>
</feature>
<name>A0ABM5V663_9BURK</name>
<evidence type="ECO:0000259" key="6">
    <source>
        <dbReference type="PROSITE" id="PS50112"/>
    </source>
</evidence>
<dbReference type="Pfam" id="PF03924">
    <property type="entry name" value="CHASE"/>
    <property type="match status" value="1"/>
</dbReference>
<dbReference type="EMBL" id="CP011409">
    <property type="protein sequence ID" value="AKZ64988.1"/>
    <property type="molecule type" value="Genomic_DNA"/>
</dbReference>
<feature type="domain" description="CHASE" evidence="8">
    <location>
        <begin position="75"/>
        <end position="308"/>
    </location>
</feature>
<dbReference type="SMART" id="SM00267">
    <property type="entry name" value="GGDEF"/>
    <property type="match status" value="1"/>
</dbReference>
<dbReference type="SUPFAM" id="SSF55073">
    <property type="entry name" value="Nucleotide cyclase"/>
    <property type="match status" value="1"/>
</dbReference>
<proteinExistence type="predicted"/>
<dbReference type="CDD" id="cd01949">
    <property type="entry name" value="GGDEF"/>
    <property type="match status" value="1"/>
</dbReference>
<sequence length="953" mass="106571">MYKAIKRIGASISVSLTLIIGFGVTALLFLATCKLEDDAFNLDFERRALVRVTTLQRGLEEAVQVLTVINRLFATVDNPTREQFHTFTAPLVEKYPHVQAFSFQRFITRGERAGFESAMQARYPGFGINAMVEGKTVPSPIRERYLVVDYLEPLQGNRPALGLDMSANATVMQALELAIDSGKPVSTGAFRLAQASTNERGLLVLMPVYRAGMPLDTLAQRRAAVIGDTTAVFHARVLLQRIFNAAGPLRREDVDISVFIGEHADPVDLVYRSESSASKSLLPSWLGYRKPVRIRRTFNIAGQPWHLEARSAPISLTSNHSNSLLILGAGTLLTLLAAAYLYTLSMRSRRIQRTVDERTAELRLTNVLLKEDIHARQQAEQALQLRQRAIEASANAIIIMQATAPDYPIEYVNPAFERITGYSAGEVIGHSIRMLESDSGADAHAHGFEEIWSAMREQREGNVVLRNHNKSGAEVWNDLYIAPVKSEQGTVTHFVAALYDITSMKRYEAELEFQANRDVLTGLVNRNMLRKVLEEAMAYAERYQRSLWVVFVDLDRFKFVNDTLGHKAGDLLLKTIAGRLRAAVRDTDTIARLGSDEFVIVMSEYTGIGLDTRHLHRIQEAVAAPMTIEGHTFFPTCSIGVAAYPDDGRDAEVLVKHADIAMYRAKQSGRDNYQFYTPAMNAQALERLRIEGDLRIALERNEFLLHYQPKINLRSGRIVGMEALIRWNHPELGMVSPARFISLAEETGLILPIGSWVIRTACEQVRAWQEAGLGNMRVSVNLSVRQFVQKDLVSSIAKVLQETGLDADFLELELTESLVMTDVEHAIGILRELKDLGVHLSIDDFGTGYSSLSYLKKFPIDVLKIDKSFVRDITLDADDAAITVSIISLAHSLKLHVIAEGVETEEQLSYLRQHGCDEMQGYLFSPPVPPERFVELLQEKNDTQVTTLEFSAR</sequence>
<evidence type="ECO:0000256" key="2">
    <source>
        <dbReference type="ARBA" id="ARBA00022692"/>
    </source>
</evidence>
<dbReference type="Proteomes" id="UP000063429">
    <property type="component" value="Chromosome"/>
</dbReference>
<dbReference type="InterPro" id="IPR000700">
    <property type="entry name" value="PAS-assoc_C"/>
</dbReference>
<dbReference type="SMART" id="SM00052">
    <property type="entry name" value="EAL"/>
    <property type="match status" value="1"/>
</dbReference>
<dbReference type="SMART" id="SM01079">
    <property type="entry name" value="CHASE"/>
    <property type="match status" value="1"/>
</dbReference>
<keyword evidence="4 5" id="KW-0472">Membrane</keyword>
<dbReference type="SUPFAM" id="SSF141868">
    <property type="entry name" value="EAL domain-like"/>
    <property type="match status" value="1"/>
</dbReference>
<feature type="domain" description="PAS" evidence="6">
    <location>
        <begin position="382"/>
        <end position="436"/>
    </location>
</feature>
<dbReference type="NCBIfam" id="TIGR00254">
    <property type="entry name" value="GGDEF"/>
    <property type="match status" value="1"/>
</dbReference>
<dbReference type="Pfam" id="PF00990">
    <property type="entry name" value="GGDEF"/>
    <property type="match status" value="1"/>
</dbReference>
<dbReference type="InterPro" id="IPR000160">
    <property type="entry name" value="GGDEF_dom"/>
</dbReference>
<evidence type="ECO:0000259" key="10">
    <source>
        <dbReference type="PROSITE" id="PS50887"/>
    </source>
</evidence>
<feature type="transmembrane region" description="Helical" evidence="5">
    <location>
        <begin position="12"/>
        <end position="31"/>
    </location>
</feature>
<dbReference type="PROSITE" id="PS50113">
    <property type="entry name" value="PAC"/>
    <property type="match status" value="1"/>
</dbReference>
<dbReference type="PROSITE" id="PS50839">
    <property type="entry name" value="CHASE"/>
    <property type="match status" value="1"/>
</dbReference>
<evidence type="ECO:0000259" key="7">
    <source>
        <dbReference type="PROSITE" id="PS50113"/>
    </source>
</evidence>
<dbReference type="InterPro" id="IPR001610">
    <property type="entry name" value="PAC"/>
</dbReference>
<dbReference type="InterPro" id="IPR035919">
    <property type="entry name" value="EAL_sf"/>
</dbReference>
<dbReference type="InterPro" id="IPR006189">
    <property type="entry name" value="CHASE_dom"/>
</dbReference>
<evidence type="ECO:0000259" key="9">
    <source>
        <dbReference type="PROSITE" id="PS50883"/>
    </source>
</evidence>